<name>A0ABQ9IAG5_9NEOP</name>
<sequence length="271" mass="30290">MRVTEASTEQRQNGTVRETEDPQENLQISGFFLLIYRKANAGELEEDSGLSKLAKLTEINVEEVGVGGAKNFFEAKHDLWQAVSRGKYSLTSPAKGQIRYGAAPECKSRGNRRCLRKPTNQQHSHARFLHAKIWKSSRQEVNLVHLGERRIEELNKSSKFEEEIRQEQEERKRQEEEKERRRVAFKQKAALFQNGNGETLLQTPPNGTVHPIVKMHAAPPPPPPSINELPHSAMASQGMAPQVETLTCAASAETPATRKGRAGVTLQPGRG</sequence>
<feature type="region of interest" description="Disordered" evidence="4">
    <location>
        <begin position="251"/>
        <end position="271"/>
    </location>
</feature>
<dbReference type="EMBL" id="JARBHB010000002">
    <property type="protein sequence ID" value="KAJ8893654.1"/>
    <property type="molecule type" value="Genomic_DNA"/>
</dbReference>
<protein>
    <submittedName>
        <fullName evidence="5">Uncharacterized protein</fullName>
    </submittedName>
</protein>
<dbReference type="InterPro" id="IPR040365">
    <property type="entry name" value="EFHD1/2"/>
</dbReference>
<keyword evidence="6" id="KW-1185">Reference proteome</keyword>
<dbReference type="Proteomes" id="UP001159363">
    <property type="component" value="Chromosome 2"/>
</dbReference>
<feature type="region of interest" description="Disordered" evidence="4">
    <location>
        <begin position="160"/>
        <end position="182"/>
    </location>
</feature>
<proteinExistence type="predicted"/>
<reference evidence="5 6" key="1">
    <citation type="submission" date="2023-02" db="EMBL/GenBank/DDBJ databases">
        <title>LHISI_Scaffold_Assembly.</title>
        <authorList>
            <person name="Stuart O.P."/>
            <person name="Cleave R."/>
            <person name="Magrath M.J.L."/>
            <person name="Mikheyev A.S."/>
        </authorList>
    </citation>
    <scope>NUCLEOTIDE SEQUENCE [LARGE SCALE GENOMIC DNA]</scope>
    <source>
        <strain evidence="5">Daus_M_001</strain>
        <tissue evidence="5">Leg muscle</tissue>
    </source>
</reference>
<evidence type="ECO:0000256" key="2">
    <source>
        <dbReference type="ARBA" id="ARBA00022737"/>
    </source>
</evidence>
<dbReference type="PANTHER" id="PTHR13025:SF6">
    <property type="entry name" value="EF-HAND DOMAIN-CONTAINING PROTEIN-RELATED"/>
    <property type="match status" value="1"/>
</dbReference>
<dbReference type="PANTHER" id="PTHR13025">
    <property type="entry name" value="EF-HAND DOMAIN-CONTAINING PROTEIN D"/>
    <property type="match status" value="1"/>
</dbReference>
<accession>A0ABQ9IAG5</accession>
<feature type="region of interest" description="Disordered" evidence="4">
    <location>
        <begin position="1"/>
        <end position="21"/>
    </location>
</feature>
<evidence type="ECO:0000313" key="6">
    <source>
        <dbReference type="Proteomes" id="UP001159363"/>
    </source>
</evidence>
<feature type="compositionally biased region" description="Polar residues" evidence="4">
    <location>
        <begin position="1"/>
        <end position="16"/>
    </location>
</feature>
<evidence type="ECO:0000256" key="3">
    <source>
        <dbReference type="ARBA" id="ARBA00022837"/>
    </source>
</evidence>
<evidence type="ECO:0000256" key="1">
    <source>
        <dbReference type="ARBA" id="ARBA00022723"/>
    </source>
</evidence>
<comment type="caution">
    <text evidence="5">The sequence shown here is derived from an EMBL/GenBank/DDBJ whole genome shotgun (WGS) entry which is preliminary data.</text>
</comment>
<organism evidence="5 6">
    <name type="scientific">Dryococelus australis</name>
    <dbReference type="NCBI Taxonomy" id="614101"/>
    <lineage>
        <taxon>Eukaryota</taxon>
        <taxon>Metazoa</taxon>
        <taxon>Ecdysozoa</taxon>
        <taxon>Arthropoda</taxon>
        <taxon>Hexapoda</taxon>
        <taxon>Insecta</taxon>
        <taxon>Pterygota</taxon>
        <taxon>Neoptera</taxon>
        <taxon>Polyneoptera</taxon>
        <taxon>Phasmatodea</taxon>
        <taxon>Verophasmatodea</taxon>
        <taxon>Anareolatae</taxon>
        <taxon>Phasmatidae</taxon>
        <taxon>Eurycanthinae</taxon>
        <taxon>Dryococelus</taxon>
    </lineage>
</organism>
<keyword evidence="3" id="KW-0106">Calcium</keyword>
<keyword evidence="2" id="KW-0677">Repeat</keyword>
<evidence type="ECO:0000256" key="4">
    <source>
        <dbReference type="SAM" id="MobiDB-lite"/>
    </source>
</evidence>
<gene>
    <name evidence="5" type="ORF">PR048_006254</name>
</gene>
<keyword evidence="1" id="KW-0479">Metal-binding</keyword>
<evidence type="ECO:0000313" key="5">
    <source>
        <dbReference type="EMBL" id="KAJ8893654.1"/>
    </source>
</evidence>